<evidence type="ECO:0000313" key="2">
    <source>
        <dbReference type="EMBL" id="ODS02165.1"/>
    </source>
</evidence>
<organism evidence="2 3">
    <name type="scientific">Methyloceanibacter marginalis</name>
    <dbReference type="NCBI Taxonomy" id="1774971"/>
    <lineage>
        <taxon>Bacteria</taxon>
        <taxon>Pseudomonadati</taxon>
        <taxon>Pseudomonadota</taxon>
        <taxon>Alphaproteobacteria</taxon>
        <taxon>Hyphomicrobiales</taxon>
        <taxon>Hyphomicrobiaceae</taxon>
        <taxon>Methyloceanibacter</taxon>
    </lineage>
</organism>
<proteinExistence type="predicted"/>
<gene>
    <name evidence="2" type="ORF">AUC71_02125</name>
</gene>
<feature type="compositionally biased region" description="Acidic residues" evidence="1">
    <location>
        <begin position="164"/>
        <end position="180"/>
    </location>
</feature>
<keyword evidence="3" id="KW-1185">Reference proteome</keyword>
<comment type="caution">
    <text evidence="2">The sequence shown here is derived from an EMBL/GenBank/DDBJ whole genome shotgun (WGS) entry which is preliminary data.</text>
</comment>
<dbReference type="Proteomes" id="UP000095042">
    <property type="component" value="Unassembled WGS sequence"/>
</dbReference>
<feature type="region of interest" description="Disordered" evidence="1">
    <location>
        <begin position="157"/>
        <end position="180"/>
    </location>
</feature>
<sequence>QSSGKRSQGRQEPRSYDTMRKGALQVWASGPLLFRKAIFVTKAPEGFGIYDPRPEGAFAPGEKLFIYVEPVGFTWQEKDGLNHAQLVADLVLKDDEGTVLGAQEGFGTFTFDSRDENMEVMTALTIDFTEAPAGKYAAELKFTDKLGDKSATFELPFEIKEEGDASSDDSSEDDTSSAQP</sequence>
<evidence type="ECO:0000313" key="3">
    <source>
        <dbReference type="Proteomes" id="UP000095042"/>
    </source>
</evidence>
<evidence type="ECO:0000256" key="1">
    <source>
        <dbReference type="SAM" id="MobiDB-lite"/>
    </source>
</evidence>
<reference evidence="2 3" key="1">
    <citation type="journal article" date="2016" name="Environ. Microbiol.">
        <title>New Methyloceanibacter diversity from North Sea sediments includes methanotroph containing solely the soluble methane monooxygenase.</title>
        <authorList>
            <person name="Vekeman B."/>
            <person name="Kerckhof F.M."/>
            <person name="Cremers G."/>
            <person name="de Vos P."/>
            <person name="Vandamme P."/>
            <person name="Boon N."/>
            <person name="Op den Camp H.J."/>
            <person name="Heylen K."/>
        </authorList>
    </citation>
    <scope>NUCLEOTIDE SEQUENCE [LARGE SCALE GENOMIC DNA]</scope>
    <source>
        <strain evidence="2 3">R-67177</strain>
    </source>
</reference>
<accession>A0A1E3W8L6</accession>
<dbReference type="EMBL" id="LPWD01000390">
    <property type="protein sequence ID" value="ODS02165.1"/>
    <property type="molecule type" value="Genomic_DNA"/>
</dbReference>
<name>A0A1E3W8L6_9HYPH</name>
<feature type="non-terminal residue" evidence="2">
    <location>
        <position position="1"/>
    </location>
</feature>
<dbReference type="RefSeq" id="WP_069624650.1">
    <property type="nucleotide sequence ID" value="NZ_LPWD01000390.1"/>
</dbReference>
<protein>
    <submittedName>
        <fullName evidence="2">Uncharacterized protein</fullName>
    </submittedName>
</protein>
<dbReference type="AlphaFoldDB" id="A0A1E3W8L6"/>